<evidence type="ECO:0000313" key="1">
    <source>
        <dbReference type="EMBL" id="GBM54221.1"/>
    </source>
</evidence>
<proteinExistence type="predicted"/>
<sequence>MLQISVFQVPKTIRSQIKRGSIYWPRYTKTIIRFLFSETMEDKEKEARYSFKILVHRFLGNTKDPLYKTIVQCMLTAYEAQGCKISLTVHFLHSHIEYFPENLAAYSKEQGKRFHQDVRDIE</sequence>
<comment type="caution">
    <text evidence="1">The sequence shown here is derived from an EMBL/GenBank/DDBJ whole genome shotgun (WGS) entry which is preliminary data.</text>
</comment>
<gene>
    <name evidence="1" type="ORF">AVEN_142271_1</name>
</gene>
<organism evidence="1 2">
    <name type="scientific">Araneus ventricosus</name>
    <name type="common">Orbweaver spider</name>
    <name type="synonym">Epeira ventricosa</name>
    <dbReference type="NCBI Taxonomy" id="182803"/>
    <lineage>
        <taxon>Eukaryota</taxon>
        <taxon>Metazoa</taxon>
        <taxon>Ecdysozoa</taxon>
        <taxon>Arthropoda</taxon>
        <taxon>Chelicerata</taxon>
        <taxon>Arachnida</taxon>
        <taxon>Araneae</taxon>
        <taxon>Araneomorphae</taxon>
        <taxon>Entelegynae</taxon>
        <taxon>Araneoidea</taxon>
        <taxon>Araneidae</taxon>
        <taxon>Araneus</taxon>
    </lineage>
</organism>
<protein>
    <submittedName>
        <fullName evidence="1">Uncharacterized protein</fullName>
    </submittedName>
</protein>
<dbReference type="PANTHER" id="PTHR46114:SF1">
    <property type="entry name" value="ZAD DOMAIN-CONTAINING PROTEIN"/>
    <property type="match status" value="1"/>
</dbReference>
<keyword evidence="2" id="KW-1185">Reference proteome</keyword>
<evidence type="ECO:0000313" key="2">
    <source>
        <dbReference type="Proteomes" id="UP000499080"/>
    </source>
</evidence>
<reference evidence="1 2" key="1">
    <citation type="journal article" date="2019" name="Sci. Rep.">
        <title>Orb-weaving spider Araneus ventricosus genome elucidates the spidroin gene catalogue.</title>
        <authorList>
            <person name="Kono N."/>
            <person name="Nakamura H."/>
            <person name="Ohtoshi R."/>
            <person name="Moran D.A.P."/>
            <person name="Shinohara A."/>
            <person name="Yoshida Y."/>
            <person name="Fujiwara M."/>
            <person name="Mori M."/>
            <person name="Tomita M."/>
            <person name="Arakawa K."/>
        </authorList>
    </citation>
    <scope>NUCLEOTIDE SEQUENCE [LARGE SCALE GENOMIC DNA]</scope>
</reference>
<dbReference type="EMBL" id="BGPR01001449">
    <property type="protein sequence ID" value="GBM54221.1"/>
    <property type="molecule type" value="Genomic_DNA"/>
</dbReference>
<dbReference type="Proteomes" id="UP000499080">
    <property type="component" value="Unassembled WGS sequence"/>
</dbReference>
<dbReference type="AlphaFoldDB" id="A0A4Y2GLK7"/>
<name>A0A4Y2GLK7_ARAVE</name>
<accession>A0A4Y2GLK7</accession>
<dbReference type="OrthoDB" id="8063408at2759"/>
<dbReference type="PANTHER" id="PTHR46114">
    <property type="entry name" value="APPLE DOMAIN-CONTAINING PROTEIN"/>
    <property type="match status" value="1"/>
</dbReference>